<keyword evidence="2 4" id="KW-0819">tRNA processing</keyword>
<dbReference type="InterPro" id="IPR001406">
    <property type="entry name" value="PsdUridine_synth_TruA"/>
</dbReference>
<comment type="similarity">
    <text evidence="1 4 7">Belongs to the tRNA pseudouridine synthase TruA family.</text>
</comment>
<dbReference type="InterPro" id="IPR020097">
    <property type="entry name" value="PsdUridine_synth_TruA_a/b_dom"/>
</dbReference>
<organism evidence="9 10">
    <name type="scientific">Sporanaerobacter acetigenes DSM 13106</name>
    <dbReference type="NCBI Taxonomy" id="1123281"/>
    <lineage>
        <taxon>Bacteria</taxon>
        <taxon>Bacillati</taxon>
        <taxon>Bacillota</taxon>
        <taxon>Tissierellia</taxon>
        <taxon>Tissierellales</taxon>
        <taxon>Sporanaerobacteraceae</taxon>
        <taxon>Sporanaerobacter</taxon>
    </lineage>
</organism>
<keyword evidence="3 4" id="KW-0413">Isomerase</keyword>
<keyword evidence="10" id="KW-1185">Reference proteome</keyword>
<feature type="domain" description="Pseudouridine synthase I TruA alpha/beta" evidence="8">
    <location>
        <begin position="8"/>
        <end position="104"/>
    </location>
</feature>
<dbReference type="InterPro" id="IPR020094">
    <property type="entry name" value="TruA/RsuA/RluB/E/F_N"/>
</dbReference>
<evidence type="ECO:0000256" key="4">
    <source>
        <dbReference type="HAMAP-Rule" id="MF_00171"/>
    </source>
</evidence>
<dbReference type="GO" id="GO:0031119">
    <property type="term" value="P:tRNA pseudouridine synthesis"/>
    <property type="evidence" value="ECO:0007669"/>
    <property type="project" value="UniProtKB-UniRule"/>
</dbReference>
<evidence type="ECO:0000256" key="6">
    <source>
        <dbReference type="PIRSR" id="PIRSR001430-2"/>
    </source>
</evidence>
<dbReference type="PIRSF" id="PIRSF001430">
    <property type="entry name" value="tRNA_psdUrid_synth"/>
    <property type="match status" value="1"/>
</dbReference>
<dbReference type="InterPro" id="IPR020103">
    <property type="entry name" value="PsdUridine_synth_cat_dom_sf"/>
</dbReference>
<dbReference type="Pfam" id="PF01416">
    <property type="entry name" value="PseudoU_synth_1"/>
    <property type="match status" value="2"/>
</dbReference>
<dbReference type="STRING" id="1123281.SAMN02745180_02713"/>
<dbReference type="PANTHER" id="PTHR11142">
    <property type="entry name" value="PSEUDOURIDYLATE SYNTHASE"/>
    <property type="match status" value="1"/>
</dbReference>
<dbReference type="RefSeq" id="WP_072745331.1">
    <property type="nucleotide sequence ID" value="NZ_FQXR01000020.1"/>
</dbReference>
<dbReference type="EMBL" id="FQXR01000020">
    <property type="protein sequence ID" value="SHI18972.1"/>
    <property type="molecule type" value="Genomic_DNA"/>
</dbReference>
<dbReference type="Gene3D" id="3.30.70.660">
    <property type="entry name" value="Pseudouridine synthase I, catalytic domain, C-terminal subdomain"/>
    <property type="match status" value="1"/>
</dbReference>
<sequence length="244" mass="27885">MKNIKLTIEYDGTNYFGWQVQPEVSSVQGEIKKAIKILTNEDIDLTGAGRTDRKVHARGQVANFMTNSSIPAEKFSYAINKYLPQDISIVKSEEVDINFHSRYDAIGKEYRYLIYNTHIRSSLLRNYTYHVPYNLDFKKMDIAKDFFLGTHDFSAFMSTGSSIENTVRTIYAVSLCQKNNIICFEVQGNGFLYNMVRIMVGTLIDVGSGKIRPESIPIILESKDRKKAGHTAKPQGLYLEKVYY</sequence>
<feature type="domain" description="Pseudouridine synthase I TruA alpha/beta" evidence="8">
    <location>
        <begin position="147"/>
        <end position="244"/>
    </location>
</feature>
<evidence type="ECO:0000256" key="1">
    <source>
        <dbReference type="ARBA" id="ARBA00009375"/>
    </source>
</evidence>
<proteinExistence type="inferred from homology"/>
<comment type="caution">
    <text evidence="4">Lacks conserved residue(s) required for the propagation of feature annotation.</text>
</comment>
<feature type="binding site" evidence="4 6">
    <location>
        <position position="110"/>
    </location>
    <ligand>
        <name>substrate</name>
    </ligand>
</feature>
<evidence type="ECO:0000256" key="7">
    <source>
        <dbReference type="RuleBase" id="RU003792"/>
    </source>
</evidence>
<dbReference type="Proteomes" id="UP000184389">
    <property type="component" value="Unassembled WGS sequence"/>
</dbReference>
<dbReference type="FunFam" id="3.30.70.580:FF:000001">
    <property type="entry name" value="tRNA pseudouridine synthase A"/>
    <property type="match status" value="1"/>
</dbReference>
<dbReference type="SUPFAM" id="SSF55120">
    <property type="entry name" value="Pseudouridine synthase"/>
    <property type="match status" value="1"/>
</dbReference>
<name>A0A1M5Z3X0_9FIRM</name>
<dbReference type="PANTHER" id="PTHR11142:SF0">
    <property type="entry name" value="TRNA PSEUDOURIDINE SYNTHASE-LIKE 1"/>
    <property type="match status" value="1"/>
</dbReference>
<gene>
    <name evidence="4" type="primary">truA</name>
    <name evidence="9" type="ORF">SAMN02745180_02713</name>
</gene>
<comment type="catalytic activity">
    <reaction evidence="4 7">
        <text>uridine(38/39/40) in tRNA = pseudouridine(38/39/40) in tRNA</text>
        <dbReference type="Rhea" id="RHEA:22376"/>
        <dbReference type="Rhea" id="RHEA-COMP:10085"/>
        <dbReference type="Rhea" id="RHEA-COMP:10087"/>
        <dbReference type="ChEBI" id="CHEBI:65314"/>
        <dbReference type="ChEBI" id="CHEBI:65315"/>
        <dbReference type="EC" id="5.4.99.12"/>
    </reaction>
</comment>
<dbReference type="HAMAP" id="MF_00171">
    <property type="entry name" value="TruA"/>
    <property type="match status" value="1"/>
</dbReference>
<dbReference type="Gene3D" id="3.30.70.580">
    <property type="entry name" value="Pseudouridine synthase I, catalytic domain, N-terminal subdomain"/>
    <property type="match status" value="1"/>
</dbReference>
<dbReference type="AlphaFoldDB" id="A0A1M5Z3X0"/>
<dbReference type="NCBIfam" id="TIGR00071">
    <property type="entry name" value="hisT_truA"/>
    <property type="match status" value="1"/>
</dbReference>
<reference evidence="9 10" key="1">
    <citation type="submission" date="2016-11" db="EMBL/GenBank/DDBJ databases">
        <authorList>
            <person name="Jaros S."/>
            <person name="Januszkiewicz K."/>
            <person name="Wedrychowicz H."/>
        </authorList>
    </citation>
    <scope>NUCLEOTIDE SEQUENCE [LARGE SCALE GENOMIC DNA]</scope>
    <source>
        <strain evidence="9 10">DSM 13106</strain>
    </source>
</reference>
<evidence type="ECO:0000256" key="3">
    <source>
        <dbReference type="ARBA" id="ARBA00023235"/>
    </source>
</evidence>
<comment type="subunit">
    <text evidence="4">Homodimer.</text>
</comment>
<evidence type="ECO:0000256" key="2">
    <source>
        <dbReference type="ARBA" id="ARBA00022694"/>
    </source>
</evidence>
<evidence type="ECO:0000313" key="9">
    <source>
        <dbReference type="EMBL" id="SHI18972.1"/>
    </source>
</evidence>
<evidence type="ECO:0000256" key="5">
    <source>
        <dbReference type="PIRSR" id="PIRSR001430-1"/>
    </source>
</evidence>
<evidence type="ECO:0000259" key="8">
    <source>
        <dbReference type="Pfam" id="PF01416"/>
    </source>
</evidence>
<dbReference type="EC" id="5.4.99.12" evidence="4"/>
<feature type="active site" description="Nucleophile" evidence="4 5">
    <location>
        <position position="52"/>
    </location>
</feature>
<accession>A0A1M5Z3X0</accession>
<protein>
    <recommendedName>
        <fullName evidence="4">tRNA pseudouridine synthase A</fullName>
        <ecNumber evidence="4">5.4.99.12</ecNumber>
    </recommendedName>
    <alternativeName>
        <fullName evidence="4">tRNA pseudouridine(38-40) synthase</fullName>
    </alternativeName>
    <alternativeName>
        <fullName evidence="4">tRNA pseudouridylate synthase I</fullName>
    </alternativeName>
    <alternativeName>
        <fullName evidence="4">tRNA-uridine isomerase I</fullName>
    </alternativeName>
</protein>
<comment type="function">
    <text evidence="4">Formation of pseudouridine at positions 38, 39 and 40 in the anticodon stem and loop of transfer RNAs.</text>
</comment>
<evidence type="ECO:0000313" key="10">
    <source>
        <dbReference type="Proteomes" id="UP000184389"/>
    </source>
</evidence>
<dbReference type="GO" id="GO:0160147">
    <property type="term" value="F:tRNA pseudouridine(38-40) synthase activity"/>
    <property type="evidence" value="ECO:0007669"/>
    <property type="project" value="UniProtKB-EC"/>
</dbReference>
<dbReference type="InterPro" id="IPR020095">
    <property type="entry name" value="PsdUridine_synth_TruA_C"/>
</dbReference>
<dbReference type="CDD" id="cd02570">
    <property type="entry name" value="PseudoU_synth_EcTruA"/>
    <property type="match status" value="1"/>
</dbReference>
<dbReference type="GO" id="GO:0003723">
    <property type="term" value="F:RNA binding"/>
    <property type="evidence" value="ECO:0007669"/>
    <property type="project" value="InterPro"/>
</dbReference>
<dbReference type="OrthoDB" id="9811823at2"/>